<proteinExistence type="predicted"/>
<evidence type="ECO:0000313" key="2">
    <source>
        <dbReference type="Proteomes" id="UP000284785"/>
    </source>
</evidence>
<sequence>MQMDGMSEFESNSEEVVNSEVALKEQLVDVLPKIMTLTESPTTRGSESNINEEQIKQELAALSTPIVNMLKSHGFTDKDWEEFEGTDDPAFILSGIVFLGMLESNANSISAVKTRTESESCFDPYKVLDCILQATGVTTVMDAFLGKCVTKAIAYGLCKEALKKVVGPIAVAIALGDFAHCMGWLDFSF</sequence>
<dbReference type="Proteomes" id="UP000284785">
    <property type="component" value="Unassembled WGS sequence"/>
</dbReference>
<gene>
    <name evidence="1" type="ORF">DW780_02175</name>
</gene>
<protein>
    <submittedName>
        <fullName evidence="1">Uncharacterized protein</fullName>
    </submittedName>
</protein>
<evidence type="ECO:0000313" key="1">
    <source>
        <dbReference type="EMBL" id="RHD90794.1"/>
    </source>
</evidence>
<accession>A0A414HT95</accession>
<dbReference type="EMBL" id="QSJP01000002">
    <property type="protein sequence ID" value="RHD90794.1"/>
    <property type="molecule type" value="Genomic_DNA"/>
</dbReference>
<name>A0A414HT95_BACT4</name>
<organism evidence="1 2">
    <name type="scientific">Bacteroides thetaiotaomicron</name>
    <dbReference type="NCBI Taxonomy" id="818"/>
    <lineage>
        <taxon>Bacteria</taxon>
        <taxon>Pseudomonadati</taxon>
        <taxon>Bacteroidota</taxon>
        <taxon>Bacteroidia</taxon>
        <taxon>Bacteroidales</taxon>
        <taxon>Bacteroidaceae</taxon>
        <taxon>Bacteroides</taxon>
    </lineage>
</organism>
<comment type="caution">
    <text evidence="1">The sequence shown here is derived from an EMBL/GenBank/DDBJ whole genome shotgun (WGS) entry which is preliminary data.</text>
</comment>
<reference evidence="1 2" key="1">
    <citation type="submission" date="2018-08" db="EMBL/GenBank/DDBJ databases">
        <title>A genome reference for cultivated species of the human gut microbiota.</title>
        <authorList>
            <person name="Zou Y."/>
            <person name="Xue W."/>
            <person name="Luo G."/>
        </authorList>
    </citation>
    <scope>NUCLEOTIDE SEQUENCE [LARGE SCALE GENOMIC DNA]</scope>
    <source>
        <strain evidence="1 2">AM30-26</strain>
    </source>
</reference>
<dbReference type="AlphaFoldDB" id="A0A414HT95"/>